<sequence length="444" mass="49854">MLNLISFLRRRLRKARISVNHHRSRDGSTLGSPESRHHHVFSSAAAIHPNPEKAITVATFNAAMFSMAPAVPNNTGLLPLRSKSSVDRPKSILKPMSPVSSPSHHDSRKQQQLRFAKSRLRRVSINLPDNEISRQLSFREDPQHSPLRAASLSFSGEIGLRSTRTALEVLRELDADVLALQDVKADEADQMRPLSDLAAALGMNYVFAESWAPEYGNAILSKWPIKNSNVLRIFDDTDFRNVLKASIDVPGSGEVEFHCTHLDHLDEKWRMKQVDAIIRSTNVPHILAGALNSLDESDYSPERWTDIVKYYEEMGKPIPKAQVMRFLKSKEYTDAKDFAGECESVVVVAKGQSVQGTCKYGTRVDYILASSDSPYQFVPGSYSVLSSKGTSDHHIVKVDVVKARSINVDEQRPIRPKQQRVSTTMYNNNSSLTKASWRTHYYKA</sequence>
<dbReference type="InterPro" id="IPR005135">
    <property type="entry name" value="Endo/exonuclease/phosphatase"/>
</dbReference>
<evidence type="ECO:0000313" key="3">
    <source>
        <dbReference type="Proteomes" id="UP000694864"/>
    </source>
</evidence>
<dbReference type="GeneID" id="104773943"/>
<protein>
    <submittedName>
        <fullName evidence="4">Uncharacterized protein LOC104773943 isoform X1</fullName>
    </submittedName>
</protein>
<dbReference type="PANTHER" id="PTHR14859:SF0">
    <property type="entry name" value="ENDONUCLEASE_EXONUCLEASE_PHOSPHATASE FAMILY PROTEIN, EXPRESSED"/>
    <property type="match status" value="1"/>
</dbReference>
<name>A0ABM0Y7V3_CAMSA</name>
<reference evidence="3" key="1">
    <citation type="journal article" date="2014" name="Nat. Commun.">
        <title>The emerging biofuel crop Camelina sativa retains a highly undifferentiated hexaploid genome structure.</title>
        <authorList>
            <person name="Kagale S."/>
            <person name="Koh C."/>
            <person name="Nixon J."/>
            <person name="Bollina V."/>
            <person name="Clarke W.E."/>
            <person name="Tuteja R."/>
            <person name="Spillane C."/>
            <person name="Robinson S.J."/>
            <person name="Links M.G."/>
            <person name="Clarke C."/>
            <person name="Higgins E.E."/>
            <person name="Huebert T."/>
            <person name="Sharpe A.G."/>
            <person name="Parkin I.A."/>
        </authorList>
    </citation>
    <scope>NUCLEOTIDE SEQUENCE [LARGE SCALE GENOMIC DNA]</scope>
    <source>
        <strain evidence="3">cv. DH55</strain>
    </source>
</reference>
<feature type="region of interest" description="Disordered" evidence="1">
    <location>
        <begin position="74"/>
        <end position="111"/>
    </location>
</feature>
<feature type="domain" description="Endonuclease/exonuclease/phosphatase" evidence="2">
    <location>
        <begin position="165"/>
        <end position="393"/>
    </location>
</feature>
<dbReference type="SUPFAM" id="SSF56219">
    <property type="entry name" value="DNase I-like"/>
    <property type="match status" value="1"/>
</dbReference>
<dbReference type="Gene3D" id="3.60.10.10">
    <property type="entry name" value="Endonuclease/exonuclease/phosphatase"/>
    <property type="match status" value="1"/>
</dbReference>
<proteinExistence type="predicted"/>
<accession>A0ABM0Y7V3</accession>
<reference evidence="4" key="2">
    <citation type="submission" date="2025-08" db="UniProtKB">
        <authorList>
            <consortium name="RefSeq"/>
        </authorList>
    </citation>
    <scope>IDENTIFICATION</scope>
    <source>
        <tissue evidence="4">Leaf</tissue>
    </source>
</reference>
<dbReference type="InterPro" id="IPR036691">
    <property type="entry name" value="Endo/exonu/phosph_ase_sf"/>
</dbReference>
<evidence type="ECO:0000259" key="2">
    <source>
        <dbReference type="Pfam" id="PF03372"/>
    </source>
</evidence>
<dbReference type="Proteomes" id="UP000694864">
    <property type="component" value="Unplaced"/>
</dbReference>
<evidence type="ECO:0000256" key="1">
    <source>
        <dbReference type="SAM" id="MobiDB-lite"/>
    </source>
</evidence>
<dbReference type="InterPro" id="IPR051916">
    <property type="entry name" value="GPI-anchor_lipid_remodeler"/>
</dbReference>
<dbReference type="PANTHER" id="PTHR14859">
    <property type="entry name" value="CALCOFLUOR WHITE HYPERSENSITIVE PROTEIN PRECURSOR"/>
    <property type="match status" value="1"/>
</dbReference>
<organism evidence="3 4">
    <name type="scientific">Camelina sativa</name>
    <name type="common">False flax</name>
    <name type="synonym">Myagrum sativum</name>
    <dbReference type="NCBI Taxonomy" id="90675"/>
    <lineage>
        <taxon>Eukaryota</taxon>
        <taxon>Viridiplantae</taxon>
        <taxon>Streptophyta</taxon>
        <taxon>Embryophyta</taxon>
        <taxon>Tracheophyta</taxon>
        <taxon>Spermatophyta</taxon>
        <taxon>Magnoliopsida</taxon>
        <taxon>eudicotyledons</taxon>
        <taxon>Gunneridae</taxon>
        <taxon>Pentapetalae</taxon>
        <taxon>rosids</taxon>
        <taxon>malvids</taxon>
        <taxon>Brassicales</taxon>
        <taxon>Brassicaceae</taxon>
        <taxon>Camelineae</taxon>
        <taxon>Camelina</taxon>
    </lineage>
</organism>
<gene>
    <name evidence="4" type="primary">LOC104773943</name>
</gene>
<dbReference type="Pfam" id="PF03372">
    <property type="entry name" value="Exo_endo_phos"/>
    <property type="match status" value="1"/>
</dbReference>
<dbReference type="RefSeq" id="XP_010496917.1">
    <property type="nucleotide sequence ID" value="XM_010498615.2"/>
</dbReference>
<evidence type="ECO:0000313" key="4">
    <source>
        <dbReference type="RefSeq" id="XP_010496917.1"/>
    </source>
</evidence>
<keyword evidence="3" id="KW-1185">Reference proteome</keyword>